<evidence type="ECO:0000256" key="6">
    <source>
        <dbReference type="ARBA" id="ARBA00023284"/>
    </source>
</evidence>
<name>A0A075RB32_BRELA</name>
<keyword evidence="5 9" id="KW-1015">Disulfide bond</keyword>
<dbReference type="eggNOG" id="COG3118">
    <property type="taxonomic scope" value="Bacteria"/>
</dbReference>
<dbReference type="PRINTS" id="PR00421">
    <property type="entry name" value="THIOREDOXIN"/>
</dbReference>
<dbReference type="PROSITE" id="PS51352">
    <property type="entry name" value="THIOREDOXIN_2"/>
    <property type="match status" value="1"/>
</dbReference>
<dbReference type="EMBL" id="CP007806">
    <property type="protein sequence ID" value="AIG26735.1"/>
    <property type="molecule type" value="Genomic_DNA"/>
</dbReference>
<dbReference type="PANTHER" id="PTHR45663">
    <property type="entry name" value="GEO12009P1"/>
    <property type="match status" value="1"/>
</dbReference>
<dbReference type="InterPro" id="IPR017937">
    <property type="entry name" value="Thioredoxin_CS"/>
</dbReference>
<evidence type="ECO:0000256" key="3">
    <source>
        <dbReference type="ARBA" id="ARBA00022448"/>
    </source>
</evidence>
<evidence type="ECO:0000256" key="4">
    <source>
        <dbReference type="ARBA" id="ARBA00022982"/>
    </source>
</evidence>
<keyword evidence="3" id="KW-0813">Transport</keyword>
<dbReference type="InterPro" id="IPR005746">
    <property type="entry name" value="Thioredoxin"/>
</dbReference>
<dbReference type="InterPro" id="IPR013766">
    <property type="entry name" value="Thioredoxin_domain"/>
</dbReference>
<keyword evidence="4" id="KW-0249">Electron transport</keyword>
<evidence type="ECO:0000259" key="10">
    <source>
        <dbReference type="PROSITE" id="PS51352"/>
    </source>
</evidence>
<dbReference type="Gene3D" id="3.40.30.10">
    <property type="entry name" value="Glutaredoxin"/>
    <property type="match status" value="1"/>
</dbReference>
<keyword evidence="12" id="KW-1185">Reference proteome</keyword>
<protein>
    <recommendedName>
        <fullName evidence="2 7">Thioredoxin</fullName>
    </recommendedName>
</protein>
<evidence type="ECO:0000256" key="9">
    <source>
        <dbReference type="PIRSR" id="PIRSR000077-4"/>
    </source>
</evidence>
<dbReference type="GO" id="GO:0045454">
    <property type="term" value="P:cell redox homeostasis"/>
    <property type="evidence" value="ECO:0007669"/>
    <property type="project" value="TreeGrafter"/>
</dbReference>
<dbReference type="KEGG" id="blr:BRLA_c024150"/>
<dbReference type="GO" id="GO:0005829">
    <property type="term" value="C:cytosol"/>
    <property type="evidence" value="ECO:0007669"/>
    <property type="project" value="TreeGrafter"/>
</dbReference>
<feature type="domain" description="Thioredoxin" evidence="10">
    <location>
        <begin position="1"/>
        <end position="106"/>
    </location>
</feature>
<organism evidence="11 12">
    <name type="scientific">Brevibacillus laterosporus LMG 15441</name>
    <dbReference type="NCBI Taxonomy" id="1042163"/>
    <lineage>
        <taxon>Bacteria</taxon>
        <taxon>Bacillati</taxon>
        <taxon>Bacillota</taxon>
        <taxon>Bacilli</taxon>
        <taxon>Bacillales</taxon>
        <taxon>Paenibacillaceae</taxon>
        <taxon>Brevibacillus</taxon>
    </lineage>
</organism>
<sequence length="109" mass="12282">MTICHSMDLTFKEDIKSEGFTLVNFWAPWCGPCDFFGSVLEAFDQEACNEVRLLKINVDEETNTASHFGIMSIPTTILFKNGEPIDKIDGIVSVERLKQFIADKKDSTT</sequence>
<dbReference type="STRING" id="1042163.BRLA_c024150"/>
<dbReference type="NCBIfam" id="TIGR01068">
    <property type="entry name" value="thioredoxin"/>
    <property type="match status" value="1"/>
</dbReference>
<dbReference type="CDD" id="cd02947">
    <property type="entry name" value="TRX_family"/>
    <property type="match status" value="1"/>
</dbReference>
<feature type="disulfide bond" description="Redox-active" evidence="9">
    <location>
        <begin position="30"/>
        <end position="33"/>
    </location>
</feature>
<reference evidence="11 12" key="1">
    <citation type="journal article" date="2011" name="J. Bacteriol.">
        <title>Genome sequence of Brevibacillus laterosporus LMG 15441, a pathogen of invertebrates.</title>
        <authorList>
            <person name="Djukic M."/>
            <person name="Poehlein A."/>
            <person name="Thurmer A."/>
            <person name="Daniel R."/>
        </authorList>
    </citation>
    <scope>NUCLEOTIDE SEQUENCE [LARGE SCALE GENOMIC DNA]</scope>
    <source>
        <strain evidence="11 12">LMG 15441</strain>
    </source>
</reference>
<dbReference type="RefSeq" id="WP_041752154.1">
    <property type="nucleotide sequence ID" value="NZ_CP007806.1"/>
</dbReference>
<dbReference type="PROSITE" id="PS00194">
    <property type="entry name" value="THIOREDOXIN_1"/>
    <property type="match status" value="1"/>
</dbReference>
<evidence type="ECO:0000313" key="12">
    <source>
        <dbReference type="Proteomes" id="UP000005850"/>
    </source>
</evidence>
<dbReference type="GO" id="GO:0015035">
    <property type="term" value="F:protein-disulfide reductase activity"/>
    <property type="evidence" value="ECO:0007669"/>
    <property type="project" value="UniProtKB-UniRule"/>
</dbReference>
<comment type="similarity">
    <text evidence="1 8">Belongs to the thioredoxin family.</text>
</comment>
<evidence type="ECO:0000313" key="11">
    <source>
        <dbReference type="EMBL" id="AIG26735.1"/>
    </source>
</evidence>
<dbReference type="SUPFAM" id="SSF52833">
    <property type="entry name" value="Thioredoxin-like"/>
    <property type="match status" value="1"/>
</dbReference>
<dbReference type="PIRSF" id="PIRSF000077">
    <property type="entry name" value="Thioredoxin"/>
    <property type="match status" value="1"/>
</dbReference>
<dbReference type="HOGENOM" id="CLU_090389_10_3_9"/>
<dbReference type="Proteomes" id="UP000005850">
    <property type="component" value="Chromosome"/>
</dbReference>
<accession>A0A075RB32</accession>
<dbReference type="PANTHER" id="PTHR45663:SF11">
    <property type="entry name" value="GEO12009P1"/>
    <property type="match status" value="1"/>
</dbReference>
<evidence type="ECO:0000256" key="1">
    <source>
        <dbReference type="ARBA" id="ARBA00008987"/>
    </source>
</evidence>
<evidence type="ECO:0000256" key="2">
    <source>
        <dbReference type="ARBA" id="ARBA00020570"/>
    </source>
</evidence>
<evidence type="ECO:0000256" key="5">
    <source>
        <dbReference type="ARBA" id="ARBA00023157"/>
    </source>
</evidence>
<evidence type="ECO:0000256" key="8">
    <source>
        <dbReference type="PIRNR" id="PIRNR000077"/>
    </source>
</evidence>
<proteinExistence type="inferred from homology"/>
<evidence type="ECO:0000256" key="7">
    <source>
        <dbReference type="NCBIfam" id="TIGR01068"/>
    </source>
</evidence>
<gene>
    <name evidence="11" type="primary">trxA_2</name>
    <name evidence="11" type="ORF">BRLA_c024150</name>
</gene>
<dbReference type="Pfam" id="PF00085">
    <property type="entry name" value="Thioredoxin"/>
    <property type="match status" value="1"/>
</dbReference>
<keyword evidence="6 9" id="KW-0676">Redox-active center</keyword>
<dbReference type="InterPro" id="IPR036249">
    <property type="entry name" value="Thioredoxin-like_sf"/>
</dbReference>
<dbReference type="AlphaFoldDB" id="A0A075RB32"/>